<evidence type="ECO:0000256" key="1">
    <source>
        <dbReference type="SAM" id="Phobius"/>
    </source>
</evidence>
<comment type="caution">
    <text evidence="2">The sequence shown here is derived from an EMBL/GenBank/DDBJ whole genome shotgun (WGS) entry which is preliminary data.</text>
</comment>
<name>A0A812B5P3_ACAPH</name>
<evidence type="ECO:0000313" key="2">
    <source>
        <dbReference type="EMBL" id="CAE1170578.1"/>
    </source>
</evidence>
<feature type="transmembrane region" description="Helical" evidence="1">
    <location>
        <begin position="20"/>
        <end position="43"/>
    </location>
</feature>
<accession>A0A812B5P3</accession>
<feature type="transmembrane region" description="Helical" evidence="1">
    <location>
        <begin position="78"/>
        <end position="98"/>
    </location>
</feature>
<evidence type="ECO:0000313" key="3">
    <source>
        <dbReference type="Proteomes" id="UP000597762"/>
    </source>
</evidence>
<protein>
    <submittedName>
        <fullName evidence="2">Uncharacterized protein</fullName>
    </submittedName>
</protein>
<keyword evidence="3" id="KW-1185">Reference proteome</keyword>
<feature type="transmembrane region" description="Helical" evidence="1">
    <location>
        <begin position="132"/>
        <end position="149"/>
    </location>
</feature>
<sequence length="150" mass="17626">MPPLQYQLHMTLHCIHKDILFFSFKIIGFLPYSYFSSFTFSLFSPSNTNSLFPPFFHSVVLPFGHLDTRNKGPNPSSYLFIITSFFLLMSISPTNIFSASPFLSYYSLISLFPSLSSLPFFFLSTFSYFHKYFYFLILVSCLFRLYLLYF</sequence>
<reference evidence="2" key="1">
    <citation type="submission" date="2021-01" db="EMBL/GenBank/DDBJ databases">
        <authorList>
            <person name="Li R."/>
            <person name="Bekaert M."/>
        </authorList>
    </citation>
    <scope>NUCLEOTIDE SEQUENCE</scope>
    <source>
        <strain evidence="2">Farmed</strain>
    </source>
</reference>
<proteinExistence type="predicted"/>
<feature type="transmembrane region" description="Helical" evidence="1">
    <location>
        <begin position="105"/>
        <end position="126"/>
    </location>
</feature>
<dbReference type="EMBL" id="CAHIKZ030000366">
    <property type="protein sequence ID" value="CAE1170578.1"/>
    <property type="molecule type" value="Genomic_DNA"/>
</dbReference>
<keyword evidence="1" id="KW-1133">Transmembrane helix</keyword>
<keyword evidence="1" id="KW-0472">Membrane</keyword>
<organism evidence="2 3">
    <name type="scientific">Acanthosepion pharaonis</name>
    <name type="common">Pharaoh cuttlefish</name>
    <name type="synonym">Sepia pharaonis</name>
    <dbReference type="NCBI Taxonomy" id="158019"/>
    <lineage>
        <taxon>Eukaryota</taxon>
        <taxon>Metazoa</taxon>
        <taxon>Spiralia</taxon>
        <taxon>Lophotrochozoa</taxon>
        <taxon>Mollusca</taxon>
        <taxon>Cephalopoda</taxon>
        <taxon>Coleoidea</taxon>
        <taxon>Decapodiformes</taxon>
        <taxon>Sepiida</taxon>
        <taxon>Sepiina</taxon>
        <taxon>Sepiidae</taxon>
        <taxon>Acanthosepion</taxon>
    </lineage>
</organism>
<keyword evidence="1" id="KW-0812">Transmembrane</keyword>
<dbReference type="AlphaFoldDB" id="A0A812B5P3"/>
<gene>
    <name evidence="2" type="ORF">SPHA_11159</name>
</gene>
<dbReference type="Proteomes" id="UP000597762">
    <property type="component" value="Unassembled WGS sequence"/>
</dbReference>